<dbReference type="GO" id="GO:0034087">
    <property type="term" value="P:establishment of mitotic sister chromatid cohesion"/>
    <property type="evidence" value="ECO:0007669"/>
    <property type="project" value="TreeGrafter"/>
</dbReference>
<comment type="subcellular location">
    <subcellularLocation>
        <location evidence="1 6">Nucleus</location>
    </subcellularLocation>
</comment>
<dbReference type="EMBL" id="CAJFDI010000002">
    <property type="protein sequence ID" value="CAD5216331.1"/>
    <property type="molecule type" value="Genomic_DNA"/>
</dbReference>
<dbReference type="InterPro" id="IPR024986">
    <property type="entry name" value="Nipped-B_C"/>
</dbReference>
<evidence type="ECO:0000313" key="13">
    <source>
        <dbReference type="WBParaSite" id="BXY_1738200.1"/>
    </source>
</evidence>
<feature type="region of interest" description="Disordered" evidence="8">
    <location>
        <begin position="411"/>
        <end position="488"/>
    </location>
</feature>
<proteinExistence type="inferred from homology"/>
<gene>
    <name evidence="10" type="ORF">BXYJ_LOCUS4476</name>
</gene>
<dbReference type="GO" id="GO:0071169">
    <property type="term" value="P:establishment of protein localization to chromatin"/>
    <property type="evidence" value="ECO:0007669"/>
    <property type="project" value="TreeGrafter"/>
</dbReference>
<evidence type="ECO:0000313" key="10">
    <source>
        <dbReference type="EMBL" id="CAD5216331.1"/>
    </source>
</evidence>
<evidence type="ECO:0000256" key="1">
    <source>
        <dbReference type="ARBA" id="ARBA00004123"/>
    </source>
</evidence>
<evidence type="ECO:0000313" key="11">
    <source>
        <dbReference type="Proteomes" id="UP000095284"/>
    </source>
</evidence>
<organism evidence="11 13">
    <name type="scientific">Bursaphelenchus xylophilus</name>
    <name type="common">Pinewood nematode worm</name>
    <name type="synonym">Aphelenchoides xylophilus</name>
    <dbReference type="NCBI Taxonomy" id="6326"/>
    <lineage>
        <taxon>Eukaryota</taxon>
        <taxon>Metazoa</taxon>
        <taxon>Ecdysozoa</taxon>
        <taxon>Nematoda</taxon>
        <taxon>Chromadorea</taxon>
        <taxon>Rhabditida</taxon>
        <taxon>Tylenchina</taxon>
        <taxon>Tylenchomorpha</taxon>
        <taxon>Aphelenchoidea</taxon>
        <taxon>Aphelenchoididae</taxon>
        <taxon>Bursaphelenchus</taxon>
    </lineage>
</organism>
<accession>A0A1I7SWF1</accession>
<dbReference type="InterPro" id="IPR026003">
    <property type="entry name" value="Cohesin_HEAT"/>
</dbReference>
<dbReference type="WBParaSite" id="BXY_1738200.1">
    <property type="protein sequence ID" value="BXY_1738200.1"/>
    <property type="gene ID" value="BXY_1738200"/>
</dbReference>
<dbReference type="GO" id="GO:0061775">
    <property type="term" value="F:cohesin loader activity"/>
    <property type="evidence" value="ECO:0007669"/>
    <property type="project" value="InterPro"/>
</dbReference>
<dbReference type="Proteomes" id="UP000659654">
    <property type="component" value="Unassembled WGS sequence"/>
</dbReference>
<dbReference type="GO" id="GO:0090694">
    <property type="term" value="C:Scc2-Scc4 cohesin loading complex"/>
    <property type="evidence" value="ECO:0007669"/>
    <property type="project" value="TreeGrafter"/>
</dbReference>
<keyword evidence="12" id="KW-1185">Reference proteome</keyword>
<dbReference type="PANTHER" id="PTHR21704:SF18">
    <property type="entry name" value="NIPPED-B-LIKE PROTEIN"/>
    <property type="match status" value="1"/>
</dbReference>
<evidence type="ECO:0000256" key="7">
    <source>
        <dbReference type="SAM" id="Coils"/>
    </source>
</evidence>
<dbReference type="Proteomes" id="UP000582659">
    <property type="component" value="Unassembled WGS sequence"/>
</dbReference>
<reference evidence="10" key="2">
    <citation type="submission" date="2020-09" db="EMBL/GenBank/DDBJ databases">
        <authorList>
            <person name="Kikuchi T."/>
        </authorList>
    </citation>
    <scope>NUCLEOTIDE SEQUENCE</scope>
    <source>
        <strain evidence="10">Ka4C1</strain>
    </source>
</reference>
<dbReference type="Gene3D" id="1.25.10.10">
    <property type="entry name" value="Leucine-rich Repeat Variant"/>
    <property type="match status" value="2"/>
</dbReference>
<keyword evidence="7" id="KW-0175">Coiled coil</keyword>
<evidence type="ECO:0000256" key="5">
    <source>
        <dbReference type="ARBA" id="ARBA00023306"/>
    </source>
</evidence>
<evidence type="ECO:0000313" key="12">
    <source>
        <dbReference type="Proteomes" id="UP000659654"/>
    </source>
</evidence>
<evidence type="ECO:0000256" key="3">
    <source>
        <dbReference type="ARBA" id="ARBA00022737"/>
    </source>
</evidence>
<feature type="compositionally biased region" description="Polar residues" evidence="8">
    <location>
        <begin position="164"/>
        <end position="178"/>
    </location>
</feature>
<name>A0A1I7SWF1_BURXY</name>
<dbReference type="Proteomes" id="UP000095284">
    <property type="component" value="Unplaced"/>
</dbReference>
<comment type="similarity">
    <text evidence="2 6">Belongs to the SCC2/Nipped-B family.</text>
</comment>
<feature type="coiled-coil region" evidence="7">
    <location>
        <begin position="220"/>
        <end position="262"/>
    </location>
</feature>
<dbReference type="CDD" id="cd23958">
    <property type="entry name" value="SCC2"/>
    <property type="match status" value="1"/>
</dbReference>
<feature type="region of interest" description="Disordered" evidence="8">
    <location>
        <begin position="163"/>
        <end position="184"/>
    </location>
</feature>
<reference evidence="13" key="1">
    <citation type="submission" date="2016-11" db="UniProtKB">
        <authorList>
            <consortium name="WormBaseParasite"/>
        </authorList>
    </citation>
    <scope>IDENTIFICATION</scope>
</reference>
<evidence type="ECO:0000256" key="4">
    <source>
        <dbReference type="ARBA" id="ARBA00023242"/>
    </source>
</evidence>
<dbReference type="Pfam" id="PF12765">
    <property type="entry name" value="Cohesin_HEAT"/>
    <property type="match status" value="1"/>
</dbReference>
<dbReference type="EMBL" id="CAJFCV020000002">
    <property type="protein sequence ID" value="CAG9099313.1"/>
    <property type="molecule type" value="Genomic_DNA"/>
</dbReference>
<evidence type="ECO:0000256" key="8">
    <source>
        <dbReference type="SAM" id="MobiDB-lite"/>
    </source>
</evidence>
<dbReference type="GO" id="GO:0003682">
    <property type="term" value="F:chromatin binding"/>
    <property type="evidence" value="ECO:0007669"/>
    <property type="project" value="TreeGrafter"/>
</dbReference>
<dbReference type="SUPFAM" id="SSF48371">
    <property type="entry name" value="ARM repeat"/>
    <property type="match status" value="1"/>
</dbReference>
<dbReference type="GO" id="GO:1990414">
    <property type="term" value="P:replication-born double-strand break repair via sister chromatid exchange"/>
    <property type="evidence" value="ECO:0007669"/>
    <property type="project" value="TreeGrafter"/>
</dbReference>
<dbReference type="InterPro" id="IPR016024">
    <property type="entry name" value="ARM-type_fold"/>
</dbReference>
<keyword evidence="4 6" id="KW-0539">Nucleus</keyword>
<dbReference type="SMR" id="A0A1I7SWF1"/>
<protein>
    <recommendedName>
        <fullName evidence="6">Nipped-B protein</fullName>
    </recommendedName>
</protein>
<feature type="domain" description="Sister chromatid cohesion C-terminal" evidence="9">
    <location>
        <begin position="1617"/>
        <end position="1812"/>
    </location>
</feature>
<dbReference type="InterPro" id="IPR033031">
    <property type="entry name" value="Scc2/Nipped-B"/>
</dbReference>
<dbReference type="OrthoDB" id="418242at2759"/>
<evidence type="ECO:0000259" key="9">
    <source>
        <dbReference type="Pfam" id="PF12830"/>
    </source>
</evidence>
<evidence type="ECO:0000256" key="2">
    <source>
        <dbReference type="ARBA" id="ARBA00009252"/>
    </source>
</evidence>
<sequence>MNRNNGQFNPFSQIQQQSTDANQAMLNQPQQSLLGYGSQLQSLMPQQLHQAQNYGFVRSTPYDPMPSNMNTNQADFNNYQQQVPSLDLQNQNFQRNFLAMQMGSQAVTFDQGQTYANRPQAFNSYSTQQNYVNPQSSQQLYLQQQQELYLQQQRQQEHAFSPPKTAQTQMFQPGSIQPHQPLPPQQAMTFQSQVVEKPSCSKPAVAVDAEPQIVAIETPMRIAERAAATAAENMKKIKEREEQAEKERLNKMKEEQHQIEESWKKSQATASETNAQMQSRIDAIPEPVHLAGCHTLTKVAKLLPFPNECSATSEVLPIGPLPNQSLPIDNETAQYLVKLLNSSMTEINLVELRHQEEERNDLSLNEMSSVCLAIHNIDPNALNVEKEYAENLIHFDQDIERVVEEVTGGAFEKPKPAVDPELQPVPHSSVSEEPILPEQVEEQPRKRKREEENPVDNEITSIFKNPKTKRAKPAVQERPPTPDAVIQEREREWEERLRQREEKMKRRHNEESIESWSTEVMAENECLSRFISLVDRVIDSEIEDDDFTIDQNLLEEMRSEVQKLKVYRKVSKVPTDRLVKLLSLLERVIKDVLTEDGAVPIFSNMADENEAMIREIIDEKVIKSVEATCIALAVMTSPKVPKQILMEEIIEKSIQICKELNQHIVFPAFDSTAGSADTAIKKKNDNSKRRRGMERTNPLAVKLNRRICEMVECFSELTRFENLNETILNNLCTLATPPFFVDGVNELQIESISLLSTLFSTAPSLRKSILQDLLDSLHRLPSTKNQRNSFRLAENVWISNFSVLILQMIQSVVKVPSKRKNDAIDEVEEVQSNDITVEEKVLLESYQDAQTMATLFLNGFLAKCTAKSEDDYRGLFEAFLNDVLASLYKPSYPVAELVLTILGNLLVKKFRSKAEITLRQACLDYLGTITARLRKDRVSARGDDKSRLDLVVKTLISEEREESLDDVDLSGMSMKEKIQKLQQALIDYIITKSGAEDVSVEYTVKFYVTEWFKEVLTDMEAAKERHRLNIENGVGDPKKEERKMNKLLEKGEQMKAFILRLIDKKYLKKRTQTISRLGNVMLDSDAQWAVKYLASKREFSQSFEHFLKQITFGISNENSVGVKTKAMRCLTQIIEADHKILLFQDVQSAVHGRLIDPNISVREATAELIGKYIISRPDLLNKYYPMIIQRIVDTGVAVRKRIIRILRDMVERHPDSEKVPEILARIIRRVGDEEGIRKLVLESMFALWFQPTKDPEALSEKVVVIADTVSEIVNMGFLDFFKQLIQAIFKDYNDRQLHTSCVQIIDGLVESILSLDAQMASIDLEGADGRNEEKLEQKRIGQRRLVACLTALSVFSNVKPEYLIRHAEVFGPYLNIKPNNATEYQVIVSILQMLERIIPLMEHPGDTFLKTLDQKLDELLHSQNNLAVLNAIVACCGAVYKAFPKFCPAMISKFEKYFEYLQMKPIKDSKEIPRETLGMIKKVMYSVGVITRFFDLDDLVARHSVEGLSHYGRIRESALEILCYYAQLEHSLIKLFAISALGQLTAEVPEYFLNPTVQKIYLAALKDRKGSILVQALNNLELFLITTEQKAIKNSEKFRETKDGDLKAMEVGNSGLSSSAIQSYWPSVLQAYFNKPNNVRQEAAKVIFQTQNQGLLTPGTAIPTLIAMCTDKIISIRGRIESLVKEIDSKYAGMVASNAISGVRKAYFLQNIIRTDPTEIVRGMRAIEQKPGQEALPTSSNDVQACLTGLYSCLRGSRHQRRSFLTAYLKLFGDTKGKISLEEWIFLADNLAHFSYVNLDEPLFVIFTIQKMVSISGQNILNSFRKQQIPSSNPEADDDFSPDTIYARMPEDKSKLYELQRESYACYLLLSLKSYLMRVYNFKDDKIKEYSPSESAKVYEKPVTRRSAGIFNPKNILDACKKNPNAQDTVEKHIELAHHFSYFFNKFLQMEAEDGNEDSDQPVQEEQEEEEEDE</sequence>
<evidence type="ECO:0000256" key="6">
    <source>
        <dbReference type="RuleBase" id="RU364107"/>
    </source>
</evidence>
<dbReference type="GO" id="GO:0010468">
    <property type="term" value="P:regulation of gene expression"/>
    <property type="evidence" value="ECO:0007669"/>
    <property type="project" value="InterPro"/>
</dbReference>
<dbReference type="Pfam" id="PF12830">
    <property type="entry name" value="Nipped-B_C"/>
    <property type="match status" value="1"/>
</dbReference>
<keyword evidence="5 6" id="KW-0131">Cell cycle</keyword>
<dbReference type="eggNOG" id="KOG1020">
    <property type="taxonomic scope" value="Eukaryota"/>
</dbReference>
<keyword evidence="3 6" id="KW-0677">Repeat</keyword>
<dbReference type="InterPro" id="IPR011989">
    <property type="entry name" value="ARM-like"/>
</dbReference>
<feature type="region of interest" description="Disordered" evidence="8">
    <location>
        <begin position="1953"/>
        <end position="1974"/>
    </location>
</feature>
<dbReference type="PANTHER" id="PTHR21704">
    <property type="entry name" value="NIPPED-B-LIKE PROTEIN DELANGIN SCC2-RELATED"/>
    <property type="match status" value="1"/>
</dbReference>
<dbReference type="GO" id="GO:0140588">
    <property type="term" value="P:chromatin looping"/>
    <property type="evidence" value="ECO:0007669"/>
    <property type="project" value="InterPro"/>
</dbReference>